<accession>A0ABQ0LBF7</accession>
<organism evidence="3 4">
    <name type="scientific">Mycena chlorophos</name>
    <name type="common">Agaric fungus</name>
    <name type="synonym">Agaricus chlorophos</name>
    <dbReference type="NCBI Taxonomy" id="658473"/>
    <lineage>
        <taxon>Eukaryota</taxon>
        <taxon>Fungi</taxon>
        <taxon>Dikarya</taxon>
        <taxon>Basidiomycota</taxon>
        <taxon>Agaricomycotina</taxon>
        <taxon>Agaricomycetes</taxon>
        <taxon>Agaricomycetidae</taxon>
        <taxon>Agaricales</taxon>
        <taxon>Marasmiineae</taxon>
        <taxon>Mycenaceae</taxon>
        <taxon>Mycena</taxon>
    </lineage>
</organism>
<evidence type="ECO:0000313" key="4">
    <source>
        <dbReference type="Proteomes" id="UP000815677"/>
    </source>
</evidence>
<dbReference type="SMART" id="SM00739">
    <property type="entry name" value="KOW"/>
    <property type="match status" value="2"/>
</dbReference>
<feature type="compositionally biased region" description="Basic and acidic residues" evidence="1">
    <location>
        <begin position="1"/>
        <end position="18"/>
    </location>
</feature>
<evidence type="ECO:0000256" key="1">
    <source>
        <dbReference type="SAM" id="MobiDB-lite"/>
    </source>
</evidence>
<dbReference type="InterPro" id="IPR005824">
    <property type="entry name" value="KOW"/>
</dbReference>
<proteinExistence type="predicted"/>
<feature type="domain" description="KOW" evidence="2">
    <location>
        <begin position="210"/>
        <end position="237"/>
    </location>
</feature>
<reference evidence="3" key="1">
    <citation type="submission" date="2014-09" db="EMBL/GenBank/DDBJ databases">
        <title>Genome sequence of the luminous mushroom Mycena chlorophos for searching fungal bioluminescence genes.</title>
        <authorList>
            <person name="Tanaka Y."/>
            <person name="Kasuga D."/>
            <person name="Oba Y."/>
            <person name="Hase S."/>
            <person name="Sato K."/>
            <person name="Oba Y."/>
            <person name="Sakakibara Y."/>
        </authorList>
    </citation>
    <scope>NUCLEOTIDE SEQUENCE</scope>
</reference>
<feature type="domain" description="KOW" evidence="2">
    <location>
        <begin position="263"/>
        <end position="290"/>
    </location>
</feature>
<sequence>MPAESEAHHEEASGDRGRAIPFPSEHAVWARLKRNVSEAPKYQLGLLFDTEFWYITDKSALHSPLSPATPPVLVLQHCLVRKATGSNEDLKEAAEFPVNPDADEIRQWEAVEQDTTCNVVCDTNSTMFTAGSRVTVSPHITDDKPNVRRSGFITDATNGSCRVRIYAGKKRLRVLSSGFMTDLLSTPSIGDEILVERDDLRPHFLMGDAVPGLGERVLVLAGPHKRRVGSIAYRQKLNGATVVGIRSGEMTLSNIAISHITRLFLPGDSVKIVYGHFSGEEGYVARTFPLNTKNSMEQQVPPGGILVQSKEVETLAQWVRFVRAPATNEAYDEDLHWLSRWDFTGKRLDVRIGASRRGRPSKVQQTYNGMDGFIEPKERVVIGKESGFMEVMVEQSAKRVRLQAECLEPIHDPMPPRVRLADKQKSENMLRVVVIGPDTEGSLKYVGKYGFVKKNEAKETHVLIKAVMDEGALLGEAIYARDSLCRATNADGLNTKTTSV</sequence>
<protein>
    <recommendedName>
        <fullName evidence="2">KOW domain-containing protein</fullName>
    </recommendedName>
</protein>
<evidence type="ECO:0000259" key="2">
    <source>
        <dbReference type="SMART" id="SM00739"/>
    </source>
</evidence>
<dbReference type="EMBL" id="DF843201">
    <property type="protein sequence ID" value="GAT47186.1"/>
    <property type="molecule type" value="Genomic_DNA"/>
</dbReference>
<gene>
    <name evidence="3" type="ORF">MCHLO_04660</name>
</gene>
<evidence type="ECO:0000313" key="3">
    <source>
        <dbReference type="EMBL" id="GAT47186.1"/>
    </source>
</evidence>
<name>A0ABQ0LBF7_MYCCL</name>
<dbReference type="Proteomes" id="UP000815677">
    <property type="component" value="Unassembled WGS sequence"/>
</dbReference>
<feature type="region of interest" description="Disordered" evidence="1">
    <location>
        <begin position="1"/>
        <end position="20"/>
    </location>
</feature>
<keyword evidence="4" id="KW-1185">Reference proteome</keyword>